<keyword evidence="3" id="KW-1185">Reference proteome</keyword>
<feature type="transmembrane region" description="Helical" evidence="1">
    <location>
        <begin position="346"/>
        <end position="365"/>
    </location>
</feature>
<feature type="transmembrane region" description="Helical" evidence="1">
    <location>
        <begin position="226"/>
        <end position="243"/>
    </location>
</feature>
<keyword evidence="1" id="KW-0472">Membrane</keyword>
<feature type="transmembrane region" description="Helical" evidence="1">
    <location>
        <begin position="316"/>
        <end position="334"/>
    </location>
</feature>
<name>A0A136Q3Y6_9FIRM</name>
<dbReference type="EMBL" id="LSZW01000061">
    <property type="protein sequence ID" value="KXK65398.1"/>
    <property type="molecule type" value="Genomic_DNA"/>
</dbReference>
<dbReference type="STRING" id="626937.HMPREF3293_01610"/>
<comment type="caution">
    <text evidence="2">The sequence shown here is derived from an EMBL/GenBank/DDBJ whole genome shotgun (WGS) entry which is preliminary data.</text>
</comment>
<organism evidence="2 3">
    <name type="scientific">Christensenella minuta</name>
    <dbReference type="NCBI Taxonomy" id="626937"/>
    <lineage>
        <taxon>Bacteria</taxon>
        <taxon>Bacillati</taxon>
        <taxon>Bacillota</taxon>
        <taxon>Clostridia</taxon>
        <taxon>Christensenellales</taxon>
        <taxon>Christensenellaceae</taxon>
        <taxon>Christensenella</taxon>
    </lineage>
</organism>
<accession>A0A136Q3Y6</accession>
<feature type="transmembrane region" description="Helical" evidence="1">
    <location>
        <begin position="67"/>
        <end position="85"/>
    </location>
</feature>
<feature type="transmembrane region" description="Helical" evidence="1">
    <location>
        <begin position="123"/>
        <end position="143"/>
    </location>
</feature>
<feature type="transmembrane region" description="Helical" evidence="1">
    <location>
        <begin position="164"/>
        <end position="181"/>
    </location>
</feature>
<keyword evidence="1" id="KW-0812">Transmembrane</keyword>
<feature type="transmembrane region" description="Helical" evidence="1">
    <location>
        <begin position="36"/>
        <end position="55"/>
    </location>
</feature>
<feature type="transmembrane region" description="Helical" evidence="1">
    <location>
        <begin position="255"/>
        <end position="272"/>
    </location>
</feature>
<dbReference type="KEGG" id="cmiu:B1H56_10900"/>
<feature type="transmembrane region" description="Helical" evidence="1">
    <location>
        <begin position="281"/>
        <end position="304"/>
    </location>
</feature>
<dbReference type="AlphaFoldDB" id="A0A136Q3Y6"/>
<feature type="transmembrane region" description="Helical" evidence="1">
    <location>
        <begin position="449"/>
        <end position="474"/>
    </location>
</feature>
<evidence type="ECO:0008006" key="4">
    <source>
        <dbReference type="Google" id="ProtNLM"/>
    </source>
</evidence>
<feature type="transmembrane region" description="Helical" evidence="1">
    <location>
        <begin position="187"/>
        <end position="205"/>
    </location>
</feature>
<evidence type="ECO:0000313" key="3">
    <source>
        <dbReference type="Proteomes" id="UP000070366"/>
    </source>
</evidence>
<proteinExistence type="predicted"/>
<reference evidence="2 3" key="1">
    <citation type="submission" date="2016-02" db="EMBL/GenBank/DDBJ databases">
        <authorList>
            <person name="Wen L."/>
            <person name="He K."/>
            <person name="Yang H."/>
        </authorList>
    </citation>
    <scope>NUCLEOTIDE SEQUENCE [LARGE SCALE GENOMIC DNA]</scope>
    <source>
        <strain evidence="2 3">DSM 22607</strain>
    </source>
</reference>
<dbReference type="OrthoDB" id="2243815at2"/>
<dbReference type="Proteomes" id="UP000070366">
    <property type="component" value="Unassembled WGS sequence"/>
</dbReference>
<protein>
    <recommendedName>
        <fullName evidence="4">ATP synthase F0, A subunit</fullName>
    </recommendedName>
</protein>
<feature type="transmembrane region" description="Helical" evidence="1">
    <location>
        <begin position="97"/>
        <end position="117"/>
    </location>
</feature>
<feature type="transmembrane region" description="Helical" evidence="1">
    <location>
        <begin position="409"/>
        <end position="429"/>
    </location>
</feature>
<sequence>MVYETKNPANRRPLAPAFFVGEGSLIKKAKTFFETIAGPSAFLLNSSLIAIPYLLFLQLADGTSLTAILPLVIFYTLRMTGIFLLRSIRAGADSYFVMMLSLALGAAGALCGVLGVFCFPFFTASAILLGLSTAFIQPAFTTLHFQRQEQNQKSGTAGKPKKNFAPLAFAAVFLLALTALPSPIRTGGVMLLYLVLFLLAFYSTSRGRAHAFRFIHLKNVTVSPRYAAVFLVFFVLLIVLRIARLTLDAQELDVVTIWFAVAFLAAMLLVWLRRKRARLPLWLNLLSFANGMCGNFLFIFGSFYVGAVYGIGEAAAYVYVPFVLGMGCSMAFASKLWRLAGKASPFTVQAAGACAGLVLLMTPFYFPAGVFLVSFFFSGTSSLLNREYYHTQSIPTDRRLVSKFTIQDIGSITCQFITAAFLLALFSFYRLPSAAFFTLTEQTAHPETLVHVVRIVRFWGCLTLAALYAGVLAARKKGAARKTPAAE</sequence>
<keyword evidence="1" id="KW-1133">Transmembrane helix</keyword>
<dbReference type="RefSeq" id="WP_066519650.1">
    <property type="nucleotide sequence ID" value="NZ_CABMOF010000002.1"/>
</dbReference>
<dbReference type="PATRIC" id="fig|626937.4.peg.1592"/>
<evidence type="ECO:0000313" key="2">
    <source>
        <dbReference type="EMBL" id="KXK65398.1"/>
    </source>
</evidence>
<evidence type="ECO:0000256" key="1">
    <source>
        <dbReference type="SAM" id="Phobius"/>
    </source>
</evidence>
<gene>
    <name evidence="2" type="ORF">HMPREF3293_01610</name>
</gene>